<accession>A0A0W8FBV4</accession>
<evidence type="ECO:0000256" key="6">
    <source>
        <dbReference type="SAM" id="Phobius"/>
    </source>
</evidence>
<dbReference type="EMBL" id="LNQE01001403">
    <property type="protein sequence ID" value="KUG18082.1"/>
    <property type="molecule type" value="Genomic_DNA"/>
</dbReference>
<comment type="caution">
    <text evidence="7">The sequence shown here is derived from an EMBL/GenBank/DDBJ whole genome shotgun (WGS) entry which is preliminary data.</text>
</comment>
<protein>
    <recommendedName>
        <fullName evidence="8">TIGR00297 family protein</fullName>
    </recommendedName>
</protein>
<feature type="transmembrane region" description="Helical" evidence="6">
    <location>
        <begin position="169"/>
        <end position="187"/>
    </location>
</feature>
<sequence length="407" mass="43212">MYCMNRENASRLAIGLMVLLLPYAWPFTVVALAAAFFMEKSTRLLAATLGFLLIIRPVLAQMSIDLPLYVIAISFMASTFASLGYLRFSSLTGSIAHLLITVALGYPLAIWISAGTIPKESAMFLAVLGGLSGTFLNQASRMRDFAVPFGTAMVMWLFSFRYPFPELHTIILICLFALILGVGAYWAKAADISAVISETIVGFLVIIFAGLSWFLLLLIFYLMGGGFTRYGYAKKEKLGIAQSHGGARGYKNVFSNSLVPLAMAVFYGIYGNDLFVYAFIGSVATANGDTLASEIGETSSSKPRMITTLKETEPGVDGGVTLLGEGASLLGALIISILAAISGMTGLLGIVIGTAAGFLGTNFDSLLGATLQSRGTLSNNGVNLAATAFGAIAGGVVWYVLHIWNIL</sequence>
<gene>
    <name evidence="7" type="ORF">ASZ90_012208</name>
</gene>
<proteinExistence type="inferred from homology"/>
<evidence type="ECO:0000313" key="7">
    <source>
        <dbReference type="EMBL" id="KUG18082.1"/>
    </source>
</evidence>
<feature type="transmembrane region" description="Helical" evidence="6">
    <location>
        <begin position="253"/>
        <end position="270"/>
    </location>
</feature>
<comment type="subcellular location">
    <subcellularLocation>
        <location evidence="1">Membrane</location>
        <topology evidence="1">Multi-pass membrane protein</topology>
    </subcellularLocation>
</comment>
<reference evidence="7" key="1">
    <citation type="journal article" date="2015" name="Proc. Natl. Acad. Sci. U.S.A.">
        <title>Networks of energetic and metabolic interactions define dynamics in microbial communities.</title>
        <authorList>
            <person name="Embree M."/>
            <person name="Liu J.K."/>
            <person name="Al-Bassam M.M."/>
            <person name="Zengler K."/>
        </authorList>
    </citation>
    <scope>NUCLEOTIDE SEQUENCE</scope>
</reference>
<evidence type="ECO:0000256" key="3">
    <source>
        <dbReference type="ARBA" id="ARBA00022692"/>
    </source>
</evidence>
<keyword evidence="5 6" id="KW-0472">Membrane</keyword>
<feature type="transmembrane region" description="Helical" evidence="6">
    <location>
        <begin position="66"/>
        <end position="88"/>
    </location>
</feature>
<keyword evidence="4 6" id="KW-1133">Transmembrane helix</keyword>
<evidence type="ECO:0000256" key="2">
    <source>
        <dbReference type="ARBA" id="ARBA00009012"/>
    </source>
</evidence>
<feature type="transmembrane region" description="Helical" evidence="6">
    <location>
        <begin position="329"/>
        <end position="360"/>
    </location>
</feature>
<feature type="transmembrane region" description="Helical" evidence="6">
    <location>
        <begin position="199"/>
        <end position="232"/>
    </location>
</feature>
<keyword evidence="3 6" id="KW-0812">Transmembrane</keyword>
<feature type="transmembrane region" description="Helical" evidence="6">
    <location>
        <begin position="145"/>
        <end position="162"/>
    </location>
</feature>
<comment type="similarity">
    <text evidence="2">Belongs to the TMEM19 family.</text>
</comment>
<evidence type="ECO:0000256" key="4">
    <source>
        <dbReference type="ARBA" id="ARBA00022989"/>
    </source>
</evidence>
<feature type="transmembrane region" description="Helical" evidence="6">
    <location>
        <begin position="12"/>
        <end position="37"/>
    </location>
</feature>
<dbReference type="InterPro" id="IPR002794">
    <property type="entry name" value="DUF92_TMEM19"/>
</dbReference>
<evidence type="ECO:0000256" key="5">
    <source>
        <dbReference type="ARBA" id="ARBA00023136"/>
    </source>
</evidence>
<dbReference type="PANTHER" id="PTHR13353:SF5">
    <property type="entry name" value="TRANSMEMBRANE PROTEIN 19"/>
    <property type="match status" value="1"/>
</dbReference>
<evidence type="ECO:0008006" key="8">
    <source>
        <dbReference type="Google" id="ProtNLM"/>
    </source>
</evidence>
<organism evidence="7">
    <name type="scientific">hydrocarbon metagenome</name>
    <dbReference type="NCBI Taxonomy" id="938273"/>
    <lineage>
        <taxon>unclassified sequences</taxon>
        <taxon>metagenomes</taxon>
        <taxon>ecological metagenomes</taxon>
    </lineage>
</organism>
<dbReference type="Pfam" id="PF01940">
    <property type="entry name" value="DUF92"/>
    <property type="match status" value="1"/>
</dbReference>
<dbReference type="NCBIfam" id="TIGR00297">
    <property type="entry name" value="TIGR00297 family protein"/>
    <property type="match status" value="1"/>
</dbReference>
<evidence type="ECO:0000256" key="1">
    <source>
        <dbReference type="ARBA" id="ARBA00004141"/>
    </source>
</evidence>
<dbReference type="PANTHER" id="PTHR13353">
    <property type="entry name" value="TRANSMEMBRANE PROTEIN 19"/>
    <property type="match status" value="1"/>
</dbReference>
<name>A0A0W8FBV4_9ZZZZ</name>
<dbReference type="AlphaFoldDB" id="A0A0W8FBV4"/>
<feature type="transmembrane region" description="Helical" evidence="6">
    <location>
        <begin position="43"/>
        <end position="59"/>
    </location>
</feature>
<feature type="transmembrane region" description="Helical" evidence="6">
    <location>
        <begin position="94"/>
        <end position="114"/>
    </location>
</feature>
<feature type="transmembrane region" description="Helical" evidence="6">
    <location>
        <begin position="381"/>
        <end position="401"/>
    </location>
</feature>
<dbReference type="GO" id="GO:0016020">
    <property type="term" value="C:membrane"/>
    <property type="evidence" value="ECO:0007669"/>
    <property type="project" value="UniProtKB-SubCell"/>
</dbReference>